<feature type="region of interest" description="Disordered" evidence="1">
    <location>
        <begin position="30"/>
        <end position="68"/>
    </location>
</feature>
<feature type="non-terminal residue" evidence="2">
    <location>
        <position position="68"/>
    </location>
</feature>
<name>A0AAW0DXX7_9AGAR</name>
<feature type="region of interest" description="Disordered" evidence="1">
    <location>
        <begin position="1"/>
        <end position="20"/>
    </location>
</feature>
<keyword evidence="3" id="KW-1185">Reference proteome</keyword>
<feature type="compositionally biased region" description="Low complexity" evidence="1">
    <location>
        <begin position="1"/>
        <end position="19"/>
    </location>
</feature>
<evidence type="ECO:0000256" key="1">
    <source>
        <dbReference type="SAM" id="MobiDB-lite"/>
    </source>
</evidence>
<accession>A0AAW0DXX7</accession>
<feature type="compositionally biased region" description="Acidic residues" evidence="1">
    <location>
        <begin position="33"/>
        <end position="52"/>
    </location>
</feature>
<dbReference type="Proteomes" id="UP001383192">
    <property type="component" value="Unassembled WGS sequence"/>
</dbReference>
<reference evidence="2 3" key="1">
    <citation type="submission" date="2024-01" db="EMBL/GenBank/DDBJ databases">
        <title>A draft genome for a cacao thread blight-causing isolate of Paramarasmius palmivorus.</title>
        <authorList>
            <person name="Baruah I.K."/>
            <person name="Bukari Y."/>
            <person name="Amoako-Attah I."/>
            <person name="Meinhardt L.W."/>
            <person name="Bailey B.A."/>
            <person name="Cohen S.P."/>
        </authorList>
    </citation>
    <scope>NUCLEOTIDE SEQUENCE [LARGE SCALE GENOMIC DNA]</scope>
    <source>
        <strain evidence="2 3">GH-12</strain>
    </source>
</reference>
<evidence type="ECO:0000313" key="2">
    <source>
        <dbReference type="EMBL" id="KAK7057001.1"/>
    </source>
</evidence>
<sequence length="68" mass="7454">MSSSRRSSIDSASDGSEGINALDSTSHLVLVHDDDEDDNLFDFDEGGDEEMDSQLHSAGPMRNPYHQL</sequence>
<dbReference type="EMBL" id="JAYKXP010000006">
    <property type="protein sequence ID" value="KAK7057001.1"/>
    <property type="molecule type" value="Genomic_DNA"/>
</dbReference>
<proteinExistence type="predicted"/>
<organism evidence="2 3">
    <name type="scientific">Paramarasmius palmivorus</name>
    <dbReference type="NCBI Taxonomy" id="297713"/>
    <lineage>
        <taxon>Eukaryota</taxon>
        <taxon>Fungi</taxon>
        <taxon>Dikarya</taxon>
        <taxon>Basidiomycota</taxon>
        <taxon>Agaricomycotina</taxon>
        <taxon>Agaricomycetes</taxon>
        <taxon>Agaricomycetidae</taxon>
        <taxon>Agaricales</taxon>
        <taxon>Marasmiineae</taxon>
        <taxon>Marasmiaceae</taxon>
        <taxon>Paramarasmius</taxon>
    </lineage>
</organism>
<comment type="caution">
    <text evidence="2">The sequence shown here is derived from an EMBL/GenBank/DDBJ whole genome shotgun (WGS) entry which is preliminary data.</text>
</comment>
<gene>
    <name evidence="2" type="ORF">VNI00_002719</name>
</gene>
<protein>
    <submittedName>
        <fullName evidence="2">Uncharacterized protein</fullName>
    </submittedName>
</protein>
<evidence type="ECO:0000313" key="3">
    <source>
        <dbReference type="Proteomes" id="UP001383192"/>
    </source>
</evidence>
<dbReference type="AlphaFoldDB" id="A0AAW0DXX7"/>